<sequence>MDHKDLEVWKRSMRFVAKVYKTVSMFPAAELYGLSSQLKRSVLSIPSNIAEGAARQSDKELIRFLYIALGSAAEVETQLLVAVRVNYLEAISIHDLLQELEIIKKLILGLINYLKNKP</sequence>
<accession>A0A1I7F1I6</accession>
<dbReference type="PANTHER" id="PTHR38471:SF2">
    <property type="entry name" value="FOUR HELIX BUNDLE PROTEIN"/>
    <property type="match status" value="1"/>
</dbReference>
<dbReference type="PANTHER" id="PTHR38471">
    <property type="entry name" value="FOUR HELIX BUNDLE PROTEIN"/>
    <property type="match status" value="1"/>
</dbReference>
<dbReference type="CDD" id="cd16377">
    <property type="entry name" value="23S_rRNA_IVP_like"/>
    <property type="match status" value="1"/>
</dbReference>
<dbReference type="STRING" id="1224947.SAMN05216480_101541"/>
<name>A0A1I7F1I6_9FLAO</name>
<reference evidence="1 2" key="1">
    <citation type="submission" date="2016-10" db="EMBL/GenBank/DDBJ databases">
        <authorList>
            <person name="de Groot N.N."/>
        </authorList>
    </citation>
    <scope>NUCLEOTIDE SEQUENCE [LARGE SCALE GENOMIC DNA]</scope>
    <source>
        <strain evidence="1 2">CGMCC 1.12333</strain>
    </source>
</reference>
<protein>
    <submittedName>
        <fullName evidence="1">Four helix bundle protein</fullName>
    </submittedName>
</protein>
<dbReference type="Proteomes" id="UP000199138">
    <property type="component" value="Unassembled WGS sequence"/>
</dbReference>
<dbReference type="InterPro" id="IPR012657">
    <property type="entry name" value="23S_rRNA-intervening_sequence"/>
</dbReference>
<dbReference type="OrthoDB" id="9811959at2"/>
<evidence type="ECO:0000313" key="2">
    <source>
        <dbReference type="Proteomes" id="UP000199138"/>
    </source>
</evidence>
<organism evidence="1 2">
    <name type="scientific">Pustulibacterium marinum</name>
    <dbReference type="NCBI Taxonomy" id="1224947"/>
    <lineage>
        <taxon>Bacteria</taxon>
        <taxon>Pseudomonadati</taxon>
        <taxon>Bacteroidota</taxon>
        <taxon>Flavobacteriia</taxon>
        <taxon>Flavobacteriales</taxon>
        <taxon>Flavobacteriaceae</taxon>
        <taxon>Pustulibacterium</taxon>
    </lineage>
</organism>
<proteinExistence type="predicted"/>
<dbReference type="Pfam" id="PF05635">
    <property type="entry name" value="23S_rRNA_IVP"/>
    <property type="match status" value="1"/>
</dbReference>
<dbReference type="RefSeq" id="WP_093022674.1">
    <property type="nucleotide sequence ID" value="NZ_FPBK01000001.1"/>
</dbReference>
<evidence type="ECO:0000313" key="1">
    <source>
        <dbReference type="EMBL" id="SFU30093.1"/>
    </source>
</evidence>
<dbReference type="InterPro" id="IPR036583">
    <property type="entry name" value="23S_rRNA_IVS_sf"/>
</dbReference>
<dbReference type="AlphaFoldDB" id="A0A1I7F1I6"/>
<keyword evidence="2" id="KW-1185">Reference proteome</keyword>
<dbReference type="Gene3D" id="1.20.1440.60">
    <property type="entry name" value="23S rRNA-intervening sequence"/>
    <property type="match status" value="1"/>
</dbReference>
<dbReference type="SUPFAM" id="SSF158446">
    <property type="entry name" value="IVS-encoded protein-like"/>
    <property type="match status" value="1"/>
</dbReference>
<dbReference type="EMBL" id="FPBK01000001">
    <property type="protein sequence ID" value="SFU30093.1"/>
    <property type="molecule type" value="Genomic_DNA"/>
</dbReference>
<dbReference type="NCBIfam" id="TIGR02436">
    <property type="entry name" value="four helix bundle protein"/>
    <property type="match status" value="1"/>
</dbReference>
<gene>
    <name evidence="1" type="ORF">SAMN05216480_101541</name>
</gene>